<dbReference type="Proteomes" id="UP000714275">
    <property type="component" value="Unassembled WGS sequence"/>
</dbReference>
<dbReference type="EMBL" id="JABBWD010000029">
    <property type="protein sequence ID" value="KAG1776099.1"/>
    <property type="molecule type" value="Genomic_DNA"/>
</dbReference>
<sequence length="71" mass="7770">VVMDLKAYNLCHSPFASGQADGLAWWENLPINSDTHPLKAFTIIILSIVLHAAKVECLFSDLGGMQSVKRS</sequence>
<reference evidence="1" key="1">
    <citation type="journal article" date="2020" name="New Phytol.">
        <title>Comparative genomics reveals dynamic genome evolution in host specialist ectomycorrhizal fungi.</title>
        <authorList>
            <person name="Lofgren L.A."/>
            <person name="Nguyen N.H."/>
            <person name="Vilgalys R."/>
            <person name="Ruytinx J."/>
            <person name="Liao H.L."/>
            <person name="Branco S."/>
            <person name="Kuo A."/>
            <person name="LaButti K."/>
            <person name="Lipzen A."/>
            <person name="Andreopoulos W."/>
            <person name="Pangilinan J."/>
            <person name="Riley R."/>
            <person name="Hundley H."/>
            <person name="Na H."/>
            <person name="Barry K."/>
            <person name="Grigoriev I.V."/>
            <person name="Stajich J.E."/>
            <person name="Kennedy P.G."/>
        </authorList>
    </citation>
    <scope>NUCLEOTIDE SEQUENCE</scope>
    <source>
        <strain evidence="1">DOB743</strain>
    </source>
</reference>
<gene>
    <name evidence="1" type="ORF">EV702DRAFT_921708</name>
</gene>
<name>A0A9P7D1J2_9AGAM</name>
<feature type="non-terminal residue" evidence="1">
    <location>
        <position position="71"/>
    </location>
</feature>
<keyword evidence="2" id="KW-1185">Reference proteome</keyword>
<evidence type="ECO:0000313" key="1">
    <source>
        <dbReference type="EMBL" id="KAG1776099.1"/>
    </source>
</evidence>
<feature type="non-terminal residue" evidence="1">
    <location>
        <position position="1"/>
    </location>
</feature>
<organism evidence="1 2">
    <name type="scientific">Suillus placidus</name>
    <dbReference type="NCBI Taxonomy" id="48579"/>
    <lineage>
        <taxon>Eukaryota</taxon>
        <taxon>Fungi</taxon>
        <taxon>Dikarya</taxon>
        <taxon>Basidiomycota</taxon>
        <taxon>Agaricomycotina</taxon>
        <taxon>Agaricomycetes</taxon>
        <taxon>Agaricomycetidae</taxon>
        <taxon>Boletales</taxon>
        <taxon>Suillineae</taxon>
        <taxon>Suillaceae</taxon>
        <taxon>Suillus</taxon>
    </lineage>
</organism>
<dbReference type="AlphaFoldDB" id="A0A9P7D1J2"/>
<comment type="caution">
    <text evidence="1">The sequence shown here is derived from an EMBL/GenBank/DDBJ whole genome shotgun (WGS) entry which is preliminary data.</text>
</comment>
<accession>A0A9P7D1J2</accession>
<evidence type="ECO:0000313" key="2">
    <source>
        <dbReference type="Proteomes" id="UP000714275"/>
    </source>
</evidence>
<proteinExistence type="predicted"/>
<protein>
    <submittedName>
        <fullName evidence="1">Uncharacterized protein</fullName>
    </submittedName>
</protein>
<dbReference type="OrthoDB" id="3040430at2759"/>